<dbReference type="GO" id="GO:0046872">
    <property type="term" value="F:metal ion binding"/>
    <property type="evidence" value="ECO:0007669"/>
    <property type="project" value="UniProtKB-KW"/>
</dbReference>
<dbReference type="GO" id="GO:0005977">
    <property type="term" value="P:glycogen metabolic process"/>
    <property type="evidence" value="ECO:0007669"/>
    <property type="project" value="UniProtKB-KW"/>
</dbReference>
<evidence type="ECO:0000256" key="18">
    <source>
        <dbReference type="PROSITE-ProRule" id="PRU10141"/>
    </source>
</evidence>
<dbReference type="InterPro" id="IPR017441">
    <property type="entry name" value="Protein_kinase_ATP_BS"/>
</dbReference>
<evidence type="ECO:0000259" key="20">
    <source>
        <dbReference type="PROSITE" id="PS50011"/>
    </source>
</evidence>
<evidence type="ECO:0000256" key="7">
    <source>
        <dbReference type="ARBA" id="ARBA00022737"/>
    </source>
</evidence>
<dbReference type="GO" id="GO:0005964">
    <property type="term" value="C:phosphorylase kinase complex"/>
    <property type="evidence" value="ECO:0007669"/>
    <property type="project" value="InterPro"/>
</dbReference>
<evidence type="ECO:0000256" key="9">
    <source>
        <dbReference type="ARBA" id="ARBA00022777"/>
    </source>
</evidence>
<dbReference type="GO" id="GO:0005516">
    <property type="term" value="F:calmodulin binding"/>
    <property type="evidence" value="ECO:0007669"/>
    <property type="project" value="UniProtKB-KW"/>
</dbReference>
<dbReference type="CDD" id="cd05117">
    <property type="entry name" value="STKc_CAMK"/>
    <property type="match status" value="1"/>
</dbReference>
<keyword evidence="11 18" id="KW-0067">ATP-binding</keyword>
<evidence type="ECO:0000256" key="6">
    <source>
        <dbReference type="ARBA" id="ARBA00022723"/>
    </source>
</evidence>
<dbReference type="InterPro" id="IPR011009">
    <property type="entry name" value="Kinase-like_dom_sf"/>
</dbReference>
<dbReference type="EMBL" id="VJMH01007012">
    <property type="protein sequence ID" value="KAF0686227.1"/>
    <property type="molecule type" value="Genomic_DNA"/>
</dbReference>
<gene>
    <name evidence="22" type="primary">Aste57867_21932</name>
    <name evidence="21" type="ORF">As57867_021863</name>
    <name evidence="22" type="ORF">ASTE57867_21932</name>
</gene>
<dbReference type="PROSITE" id="PS00108">
    <property type="entry name" value="PROTEIN_KINASE_ST"/>
    <property type="match status" value="1"/>
</dbReference>
<evidence type="ECO:0000256" key="8">
    <source>
        <dbReference type="ARBA" id="ARBA00022741"/>
    </source>
</evidence>
<dbReference type="PRINTS" id="PR01049">
    <property type="entry name" value="PHOSPHBKNASE"/>
</dbReference>
<evidence type="ECO:0000256" key="15">
    <source>
        <dbReference type="ARBA" id="ARBA00025890"/>
    </source>
</evidence>
<dbReference type="FunFam" id="1.10.510.10:FF:000571">
    <property type="entry name" value="Maternal embryonic leucine zipper kinase"/>
    <property type="match status" value="1"/>
</dbReference>
<evidence type="ECO:0000256" key="12">
    <source>
        <dbReference type="ARBA" id="ARBA00022860"/>
    </source>
</evidence>
<keyword evidence="4" id="KW-0321">Glycogen metabolism</keyword>
<comment type="catalytic activity">
    <reaction evidence="16">
        <text>L-threonyl-[protein] + ATP = O-phospho-L-threonyl-[protein] + ADP + H(+)</text>
        <dbReference type="Rhea" id="RHEA:46608"/>
        <dbReference type="Rhea" id="RHEA-COMP:11060"/>
        <dbReference type="Rhea" id="RHEA-COMP:11605"/>
        <dbReference type="ChEBI" id="CHEBI:15378"/>
        <dbReference type="ChEBI" id="CHEBI:30013"/>
        <dbReference type="ChEBI" id="CHEBI:30616"/>
        <dbReference type="ChEBI" id="CHEBI:61977"/>
        <dbReference type="ChEBI" id="CHEBI:456216"/>
        <dbReference type="EC" id="2.7.11.1"/>
    </reaction>
</comment>
<reference evidence="22 23" key="1">
    <citation type="submission" date="2019-03" db="EMBL/GenBank/DDBJ databases">
        <authorList>
            <person name="Gaulin E."/>
            <person name="Dumas B."/>
        </authorList>
    </citation>
    <scope>NUCLEOTIDE SEQUENCE [LARGE SCALE GENOMIC DNA]</scope>
    <source>
        <strain evidence="22">CBS 568.67</strain>
    </source>
</reference>
<dbReference type="InterPro" id="IPR002291">
    <property type="entry name" value="Phosph_kin_gamma"/>
</dbReference>
<evidence type="ECO:0000256" key="10">
    <source>
        <dbReference type="ARBA" id="ARBA00022837"/>
    </source>
</evidence>
<evidence type="ECO:0000256" key="17">
    <source>
        <dbReference type="ARBA" id="ARBA00048679"/>
    </source>
</evidence>
<dbReference type="SUPFAM" id="SSF56112">
    <property type="entry name" value="Protein kinase-like (PK-like)"/>
    <property type="match status" value="1"/>
</dbReference>
<organism evidence="22 23">
    <name type="scientific">Aphanomyces stellatus</name>
    <dbReference type="NCBI Taxonomy" id="120398"/>
    <lineage>
        <taxon>Eukaryota</taxon>
        <taxon>Sar</taxon>
        <taxon>Stramenopiles</taxon>
        <taxon>Oomycota</taxon>
        <taxon>Saprolegniomycetes</taxon>
        <taxon>Saprolegniales</taxon>
        <taxon>Verrucalvaceae</taxon>
        <taxon>Aphanomyces</taxon>
    </lineage>
</organism>
<comment type="cofactor">
    <cofactor evidence="2">
        <name>Mg(2+)</name>
        <dbReference type="ChEBI" id="CHEBI:18420"/>
    </cofactor>
</comment>
<dbReference type="InterPro" id="IPR000719">
    <property type="entry name" value="Prot_kinase_dom"/>
</dbReference>
<evidence type="ECO:0000256" key="1">
    <source>
        <dbReference type="ARBA" id="ARBA00001674"/>
    </source>
</evidence>
<dbReference type="Proteomes" id="UP000332933">
    <property type="component" value="Unassembled WGS sequence"/>
</dbReference>
<keyword evidence="23" id="KW-1185">Reference proteome</keyword>
<dbReference type="FunFam" id="3.30.200.20:FF:000315">
    <property type="entry name" value="Calcium-dependent protein kinase 3"/>
    <property type="match status" value="1"/>
</dbReference>
<dbReference type="Pfam" id="PF00069">
    <property type="entry name" value="Pkinase"/>
    <property type="match status" value="1"/>
</dbReference>
<evidence type="ECO:0000256" key="2">
    <source>
        <dbReference type="ARBA" id="ARBA00001946"/>
    </source>
</evidence>
<proteinExistence type="inferred from homology"/>
<reference evidence="21" key="2">
    <citation type="submission" date="2019-06" db="EMBL/GenBank/DDBJ databases">
        <title>Genomics analysis of Aphanomyces spp. identifies a new class of oomycete effector associated with host adaptation.</title>
        <authorList>
            <person name="Gaulin E."/>
        </authorList>
    </citation>
    <scope>NUCLEOTIDE SEQUENCE</scope>
    <source>
        <strain evidence="21">CBS 578.67</strain>
    </source>
</reference>
<evidence type="ECO:0000256" key="13">
    <source>
        <dbReference type="ARBA" id="ARBA00023277"/>
    </source>
</evidence>
<keyword evidence="10" id="KW-0106">Calcium</keyword>
<comment type="similarity">
    <text evidence="14">Belongs to the protein kinase superfamily. Ser/Thr protein kinase family. CDPK subfamily.</text>
</comment>
<dbReference type="OrthoDB" id="442176at2759"/>
<evidence type="ECO:0000256" key="19">
    <source>
        <dbReference type="RuleBase" id="RU000304"/>
    </source>
</evidence>
<name>A0A485LIU6_9STRA</name>
<dbReference type="EMBL" id="CAADRA010007038">
    <property type="protein sequence ID" value="VFT98600.1"/>
    <property type="molecule type" value="Genomic_DNA"/>
</dbReference>
<keyword evidence="13" id="KW-0119">Carbohydrate metabolism</keyword>
<comment type="subunit">
    <text evidence="15">Hexadecamer of 4 heterotetramers, each composed of alpha, beta, gamma, and delta subunits. Alpha (PHKA1 or PHKA2) and beta (PHKB) are regulatory subunits, gamma (PHKG1 or PHKG2) is the catalytic subunit, and delta is calmodulin.</text>
</comment>
<keyword evidence="5" id="KW-0808">Transferase</keyword>
<keyword evidence="7" id="KW-0677">Repeat</keyword>
<evidence type="ECO:0000313" key="21">
    <source>
        <dbReference type="EMBL" id="KAF0686227.1"/>
    </source>
</evidence>
<evidence type="ECO:0000313" key="23">
    <source>
        <dbReference type="Proteomes" id="UP000332933"/>
    </source>
</evidence>
<feature type="binding site" evidence="18">
    <location>
        <position position="51"/>
    </location>
    <ligand>
        <name>ATP</name>
        <dbReference type="ChEBI" id="CHEBI:30616"/>
    </ligand>
</feature>
<protein>
    <submittedName>
        <fullName evidence="22">Aste57867_21932 protein</fullName>
    </submittedName>
</protein>
<dbReference type="SMART" id="SM00220">
    <property type="entry name" value="S_TKc"/>
    <property type="match status" value="1"/>
</dbReference>
<keyword evidence="8 18" id="KW-0547">Nucleotide-binding</keyword>
<dbReference type="GO" id="GO:0004689">
    <property type="term" value="F:phosphorylase kinase activity"/>
    <property type="evidence" value="ECO:0007669"/>
    <property type="project" value="UniProtKB-EC"/>
</dbReference>
<dbReference type="InterPro" id="IPR008271">
    <property type="entry name" value="Ser/Thr_kinase_AS"/>
</dbReference>
<keyword evidence="3 19" id="KW-0723">Serine/threonine-protein kinase</keyword>
<sequence length="341" mass="39043">MGCFLSTFCDWRPKSERFREQYNLGKKIGEGAFSVVRHATHKATQEEFAVKCYRKSRLSARDAEDIHYEVSILQQMHHPHIINLHAFYDEPEYYYMVMDLVQGGELFDRLVEKIHYSEKEARDVVKVVLEAINYCHHKGIVHRDLKPDNILLTSKGAEASIKIADFGFAKQTPEDSNTLLSSCGTPEYIAPEIVHNVFHKNDKEPYGKAVDIWAIGVMTFFLLSGLTPFHSSNQTVMLRRIANADFQFLAPYWDDVSDEAKEFVARMLVVDPKKRATASELLADPWIVGHHVPVEPLPDVLRRLQARHRLKMAISTVHTSVIINSAHRRHRLLSPSSPVLD</sequence>
<dbReference type="GO" id="GO:0005524">
    <property type="term" value="F:ATP binding"/>
    <property type="evidence" value="ECO:0007669"/>
    <property type="project" value="UniProtKB-UniRule"/>
</dbReference>
<evidence type="ECO:0000256" key="5">
    <source>
        <dbReference type="ARBA" id="ARBA00022679"/>
    </source>
</evidence>
<keyword evidence="9" id="KW-0418">Kinase</keyword>
<evidence type="ECO:0000256" key="14">
    <source>
        <dbReference type="ARBA" id="ARBA00024334"/>
    </source>
</evidence>
<feature type="domain" description="Protein kinase" evidence="20">
    <location>
        <begin position="22"/>
        <end position="287"/>
    </location>
</feature>
<dbReference type="PROSITE" id="PS00107">
    <property type="entry name" value="PROTEIN_KINASE_ATP"/>
    <property type="match status" value="1"/>
</dbReference>
<evidence type="ECO:0000256" key="11">
    <source>
        <dbReference type="ARBA" id="ARBA00022840"/>
    </source>
</evidence>
<accession>A0A485LIU6</accession>
<keyword evidence="6" id="KW-0479">Metal-binding</keyword>
<evidence type="ECO:0000256" key="16">
    <source>
        <dbReference type="ARBA" id="ARBA00047899"/>
    </source>
</evidence>
<dbReference type="Gene3D" id="3.30.200.20">
    <property type="entry name" value="Phosphorylase Kinase, domain 1"/>
    <property type="match status" value="1"/>
</dbReference>
<evidence type="ECO:0000256" key="3">
    <source>
        <dbReference type="ARBA" id="ARBA00022527"/>
    </source>
</evidence>
<keyword evidence="12" id="KW-0112">Calmodulin-binding</keyword>
<comment type="catalytic activity">
    <reaction evidence="1">
        <text>2 ATP + phosphorylase b = 2 ADP + phosphorylase a.</text>
        <dbReference type="EC" id="2.7.11.19"/>
    </reaction>
</comment>
<dbReference type="PROSITE" id="PS50011">
    <property type="entry name" value="PROTEIN_KINASE_DOM"/>
    <property type="match status" value="1"/>
</dbReference>
<evidence type="ECO:0000256" key="4">
    <source>
        <dbReference type="ARBA" id="ARBA00022600"/>
    </source>
</evidence>
<dbReference type="Gene3D" id="1.10.510.10">
    <property type="entry name" value="Transferase(Phosphotransferase) domain 1"/>
    <property type="match status" value="1"/>
</dbReference>
<comment type="catalytic activity">
    <reaction evidence="17">
        <text>L-seryl-[protein] + ATP = O-phospho-L-seryl-[protein] + ADP + H(+)</text>
        <dbReference type="Rhea" id="RHEA:17989"/>
        <dbReference type="Rhea" id="RHEA-COMP:9863"/>
        <dbReference type="Rhea" id="RHEA-COMP:11604"/>
        <dbReference type="ChEBI" id="CHEBI:15378"/>
        <dbReference type="ChEBI" id="CHEBI:29999"/>
        <dbReference type="ChEBI" id="CHEBI:30616"/>
        <dbReference type="ChEBI" id="CHEBI:83421"/>
        <dbReference type="ChEBI" id="CHEBI:456216"/>
        <dbReference type="EC" id="2.7.11.1"/>
    </reaction>
</comment>
<evidence type="ECO:0000313" key="22">
    <source>
        <dbReference type="EMBL" id="VFT98600.1"/>
    </source>
</evidence>
<dbReference type="AlphaFoldDB" id="A0A485LIU6"/>
<dbReference type="PANTHER" id="PTHR24347">
    <property type="entry name" value="SERINE/THREONINE-PROTEIN KINASE"/>
    <property type="match status" value="1"/>
</dbReference>